<comment type="subunit">
    <text evidence="2">Homooligomer.</text>
</comment>
<evidence type="ECO:0000313" key="14">
    <source>
        <dbReference type="EMBL" id="NXY40609.1"/>
    </source>
</evidence>
<dbReference type="OrthoDB" id="7464992at2759"/>
<dbReference type="InterPro" id="IPR051156">
    <property type="entry name" value="Mito/Outer_Membr_Metalloprot"/>
</dbReference>
<keyword evidence="6" id="KW-0862">Zinc</keyword>
<dbReference type="GO" id="GO:0004222">
    <property type="term" value="F:metalloendopeptidase activity"/>
    <property type="evidence" value="ECO:0007669"/>
    <property type="project" value="InterPro"/>
</dbReference>
<evidence type="ECO:0000256" key="1">
    <source>
        <dbReference type="ARBA" id="ARBA00001947"/>
    </source>
</evidence>
<dbReference type="GO" id="GO:0006515">
    <property type="term" value="P:protein quality control for misfolded or incompletely synthesized proteins"/>
    <property type="evidence" value="ECO:0007669"/>
    <property type="project" value="TreeGrafter"/>
</dbReference>
<evidence type="ECO:0000256" key="11">
    <source>
        <dbReference type="SAM" id="MobiDB-lite"/>
    </source>
</evidence>
<reference evidence="14 15" key="1">
    <citation type="submission" date="2019-09" db="EMBL/GenBank/DDBJ databases">
        <title>Bird 10,000 Genomes (B10K) Project - Family phase.</title>
        <authorList>
            <person name="Zhang G."/>
        </authorList>
    </citation>
    <scope>NUCLEOTIDE SEQUENCE [LARGE SCALE GENOMIC DNA]</scope>
    <source>
        <strain evidence="14">B10K-CU-031-02</strain>
        <tissue evidence="14">Muscle</tissue>
    </source>
</reference>
<evidence type="ECO:0000256" key="8">
    <source>
        <dbReference type="ARBA" id="ARBA00038233"/>
    </source>
</evidence>
<evidence type="ECO:0000256" key="5">
    <source>
        <dbReference type="ARBA" id="ARBA00022801"/>
    </source>
</evidence>
<keyword evidence="12" id="KW-0812">Transmembrane</keyword>
<dbReference type="CDD" id="cd07331">
    <property type="entry name" value="M48C_Oma1_like"/>
    <property type="match status" value="1"/>
</dbReference>
<evidence type="ECO:0000256" key="9">
    <source>
        <dbReference type="ARBA" id="ARBA00040360"/>
    </source>
</evidence>
<evidence type="ECO:0000259" key="13">
    <source>
        <dbReference type="Pfam" id="PF01435"/>
    </source>
</evidence>
<dbReference type="AlphaFoldDB" id="A0A7L4JIG4"/>
<proteinExistence type="inferred from homology"/>
<keyword evidence="3" id="KW-0645">Protease</keyword>
<name>A0A7L4JIG4_9AVES</name>
<feature type="compositionally biased region" description="Polar residues" evidence="11">
    <location>
        <begin position="454"/>
        <end position="463"/>
    </location>
</feature>
<keyword evidence="5" id="KW-0378">Hydrolase</keyword>
<evidence type="ECO:0000256" key="6">
    <source>
        <dbReference type="ARBA" id="ARBA00022833"/>
    </source>
</evidence>
<dbReference type="GO" id="GO:0046872">
    <property type="term" value="F:metal ion binding"/>
    <property type="evidence" value="ECO:0007669"/>
    <property type="project" value="UniProtKB-KW"/>
</dbReference>
<dbReference type="PANTHER" id="PTHR22726:SF1">
    <property type="entry name" value="METALLOENDOPEPTIDASE OMA1, MITOCHONDRIAL"/>
    <property type="match status" value="1"/>
</dbReference>
<dbReference type="Proteomes" id="UP000519239">
    <property type="component" value="Unassembled WGS sequence"/>
</dbReference>
<dbReference type="EMBL" id="VWPQ01000124">
    <property type="protein sequence ID" value="NXY40609.1"/>
    <property type="molecule type" value="Genomic_DNA"/>
</dbReference>
<comment type="cofactor">
    <cofactor evidence="1">
        <name>Zn(2+)</name>
        <dbReference type="ChEBI" id="CHEBI:29105"/>
    </cofactor>
</comment>
<evidence type="ECO:0000256" key="3">
    <source>
        <dbReference type="ARBA" id="ARBA00022670"/>
    </source>
</evidence>
<evidence type="ECO:0000256" key="2">
    <source>
        <dbReference type="ARBA" id="ARBA00011182"/>
    </source>
</evidence>
<dbReference type="GO" id="GO:0005743">
    <property type="term" value="C:mitochondrial inner membrane"/>
    <property type="evidence" value="ECO:0007669"/>
    <property type="project" value="TreeGrafter"/>
</dbReference>
<gene>
    <name evidence="14" type="primary">Oma1</name>
    <name evidence="14" type="ORF">CEUAER_R04682</name>
</gene>
<accession>A0A7L4JIG4</accession>
<evidence type="ECO:0000313" key="15">
    <source>
        <dbReference type="Proteomes" id="UP000519239"/>
    </source>
</evidence>
<keyword evidence="12" id="KW-0472">Membrane</keyword>
<feature type="region of interest" description="Disordered" evidence="11">
    <location>
        <begin position="449"/>
        <end position="472"/>
    </location>
</feature>
<feature type="transmembrane region" description="Helical" evidence="12">
    <location>
        <begin position="156"/>
        <end position="174"/>
    </location>
</feature>
<sequence length="472" mass="54000">ASCTQGGCQRLDLSGNTRNWFLTESPDCYTNLICKGQRRLLNISNTEVYKNAHHSLGSFCFQSPQLFKKKTASLQISSVEQLPQRFSAWNIQSIRSFRTSPSFQAVPFPFFWIIVKPIQKLLAILLGRSIRNWWKALPPNKRELFKESARKNKWKILLGVSSLGVLFVVFYFTHLEETPITGRPRLLVFGKEHFREMSEIEYVMRMEEFESKILPETDARHQVVEAVFGHLSESNEDIPQISALKWVIHVVDEPGVNAFVLPNGQVFVFTGLLNAVSDLHQLSFILAHEIAHAVLEHAAEKASLVHFLDFLSLIFLTMIWAICPRDSLAVIGQWIQSKLKEFMFDRPYSRTLEAEADKVGLQFAAKACMDVRASSVFWQQMELAEAIQGQPRLPEWLSTHPSHENRAEHLDRLIPEALKIRESCNCPSLSGPDPRLIFKLNMQHLLELSKGRETPNSTKQDLSNPKLDFPHI</sequence>
<dbReference type="Gene3D" id="3.30.2010.10">
    <property type="entry name" value="Metalloproteases ('zincins'), catalytic domain"/>
    <property type="match status" value="1"/>
</dbReference>
<evidence type="ECO:0000256" key="10">
    <source>
        <dbReference type="ARBA" id="ARBA00042978"/>
    </source>
</evidence>
<comment type="caution">
    <text evidence="14">The sequence shown here is derived from an EMBL/GenBank/DDBJ whole genome shotgun (WGS) entry which is preliminary data.</text>
</comment>
<dbReference type="Pfam" id="PF01435">
    <property type="entry name" value="Peptidase_M48"/>
    <property type="match status" value="1"/>
</dbReference>
<keyword evidence="4" id="KW-0479">Metal-binding</keyword>
<feature type="non-terminal residue" evidence="14">
    <location>
        <position position="472"/>
    </location>
</feature>
<dbReference type="GO" id="GO:0034982">
    <property type="term" value="P:mitochondrial protein processing"/>
    <property type="evidence" value="ECO:0007669"/>
    <property type="project" value="TreeGrafter"/>
</dbReference>
<evidence type="ECO:0000256" key="7">
    <source>
        <dbReference type="ARBA" id="ARBA00023049"/>
    </source>
</evidence>
<feature type="non-terminal residue" evidence="14">
    <location>
        <position position="1"/>
    </location>
</feature>
<comment type="similarity">
    <text evidence="8">Belongs to the peptidase M48 family.</text>
</comment>
<organism evidence="14 15">
    <name type="scientific">Ceuthmochares aereus</name>
    <dbReference type="NCBI Taxonomy" id="1961834"/>
    <lineage>
        <taxon>Eukaryota</taxon>
        <taxon>Metazoa</taxon>
        <taxon>Chordata</taxon>
        <taxon>Craniata</taxon>
        <taxon>Vertebrata</taxon>
        <taxon>Euteleostomi</taxon>
        <taxon>Archelosauria</taxon>
        <taxon>Archosauria</taxon>
        <taxon>Dinosauria</taxon>
        <taxon>Saurischia</taxon>
        <taxon>Theropoda</taxon>
        <taxon>Coelurosauria</taxon>
        <taxon>Aves</taxon>
        <taxon>Neognathae</taxon>
        <taxon>Neoaves</taxon>
        <taxon>Otidimorphae</taxon>
        <taxon>Cuculiformes</taxon>
        <taxon>Cuculidae</taxon>
        <taxon>Ceuthmochares</taxon>
    </lineage>
</organism>
<dbReference type="InterPro" id="IPR001915">
    <property type="entry name" value="Peptidase_M48"/>
</dbReference>
<dbReference type="PANTHER" id="PTHR22726">
    <property type="entry name" value="METALLOENDOPEPTIDASE OMA1"/>
    <property type="match status" value="1"/>
</dbReference>
<evidence type="ECO:0000256" key="4">
    <source>
        <dbReference type="ARBA" id="ARBA00022723"/>
    </source>
</evidence>
<keyword evidence="15" id="KW-1185">Reference proteome</keyword>
<evidence type="ECO:0000256" key="12">
    <source>
        <dbReference type="SAM" id="Phobius"/>
    </source>
</evidence>
<feature type="domain" description="Peptidase M48" evidence="13">
    <location>
        <begin position="240"/>
        <end position="412"/>
    </location>
</feature>
<keyword evidence="12" id="KW-1133">Transmembrane helix</keyword>
<keyword evidence="7" id="KW-0482">Metalloprotease</keyword>
<protein>
    <recommendedName>
        <fullName evidence="9">Metalloendopeptidase OMA1, mitochondrial</fullName>
    </recommendedName>
    <alternativeName>
        <fullName evidence="10">Overlapping with the m-AAA protease 1 homolog</fullName>
    </alternativeName>
</protein>